<organism evidence="1">
    <name type="scientific">Rhizophora mucronata</name>
    <name type="common">Asiatic mangrove</name>
    <dbReference type="NCBI Taxonomy" id="61149"/>
    <lineage>
        <taxon>Eukaryota</taxon>
        <taxon>Viridiplantae</taxon>
        <taxon>Streptophyta</taxon>
        <taxon>Embryophyta</taxon>
        <taxon>Tracheophyta</taxon>
        <taxon>Spermatophyta</taxon>
        <taxon>Magnoliopsida</taxon>
        <taxon>eudicotyledons</taxon>
        <taxon>Gunneridae</taxon>
        <taxon>Pentapetalae</taxon>
        <taxon>rosids</taxon>
        <taxon>fabids</taxon>
        <taxon>Malpighiales</taxon>
        <taxon>Rhizophoraceae</taxon>
        <taxon>Rhizophora</taxon>
    </lineage>
</organism>
<evidence type="ECO:0000313" key="1">
    <source>
        <dbReference type="EMBL" id="MBW81027.1"/>
    </source>
</evidence>
<name>A0A2P2IIM8_RHIMU</name>
<protein>
    <submittedName>
        <fullName evidence="1">Uncharacterized protein</fullName>
    </submittedName>
</protein>
<reference evidence="1" key="1">
    <citation type="submission" date="2018-02" db="EMBL/GenBank/DDBJ databases">
        <title>Rhizophora mucronata_Transcriptome.</title>
        <authorList>
            <person name="Meera S.P."/>
            <person name="Sreeshan A."/>
            <person name="Augustine A."/>
        </authorList>
    </citation>
    <scope>NUCLEOTIDE SEQUENCE</scope>
    <source>
        <tissue evidence="1">Leaf</tissue>
    </source>
</reference>
<dbReference type="AlphaFoldDB" id="A0A2P2IIM8"/>
<proteinExistence type="predicted"/>
<dbReference type="EMBL" id="GGEC01000544">
    <property type="protein sequence ID" value="MBW81027.1"/>
    <property type="molecule type" value="Transcribed_RNA"/>
</dbReference>
<sequence length="59" mass="6793">MGVLCTGNAVFFFFFPSFWVNTYINSYLTVLSKHSINSGRQLLEEKKENNQKCSLLPET</sequence>
<accession>A0A2P2IIM8</accession>